<dbReference type="OrthoDB" id="5171895at2"/>
<dbReference type="KEGG" id="mgg:MPLG2_2542"/>
<protein>
    <submittedName>
        <fullName evidence="1">Uncharacterized protein</fullName>
    </submittedName>
</protein>
<evidence type="ECO:0000313" key="1">
    <source>
        <dbReference type="EMBL" id="SPD87572.1"/>
    </source>
</evidence>
<name>A0A2N9JJ34_9ACTN</name>
<dbReference type="Proteomes" id="UP000238164">
    <property type="component" value="Chromosome 1"/>
</dbReference>
<organism evidence="1 2">
    <name type="scientific">Micropruina glycogenica</name>
    <dbReference type="NCBI Taxonomy" id="75385"/>
    <lineage>
        <taxon>Bacteria</taxon>
        <taxon>Bacillati</taxon>
        <taxon>Actinomycetota</taxon>
        <taxon>Actinomycetes</taxon>
        <taxon>Propionibacteriales</taxon>
        <taxon>Nocardioidaceae</taxon>
        <taxon>Micropruina</taxon>
    </lineage>
</organism>
<keyword evidence="2" id="KW-1185">Reference proteome</keyword>
<accession>A0A2N9JJ34</accession>
<dbReference type="RefSeq" id="WP_105186273.1">
    <property type="nucleotide sequence ID" value="NZ_BAAAGO010000031.1"/>
</dbReference>
<evidence type="ECO:0000313" key="2">
    <source>
        <dbReference type="Proteomes" id="UP000238164"/>
    </source>
</evidence>
<reference evidence="1 2" key="1">
    <citation type="submission" date="2018-02" db="EMBL/GenBank/DDBJ databases">
        <authorList>
            <person name="Cohen D.B."/>
            <person name="Kent A.D."/>
        </authorList>
    </citation>
    <scope>NUCLEOTIDE SEQUENCE [LARGE SCALE GENOMIC DNA]</scope>
    <source>
        <strain evidence="1">1</strain>
    </source>
</reference>
<gene>
    <name evidence="1" type="ORF">MPLG2_2542</name>
</gene>
<dbReference type="EMBL" id="LT985188">
    <property type="protein sequence ID" value="SPD87572.1"/>
    <property type="molecule type" value="Genomic_DNA"/>
</dbReference>
<dbReference type="AlphaFoldDB" id="A0A2N9JJ34"/>
<sequence length="280" mass="29316">MRPNWPRVLLVLAVVPVVCGLVWGALALWSGATKTPQPLDDQCKAGANGASVTVTLEQAHNAAIISAVGLRRGLPARAVTIALTTAYQESGIRNLDYGHADSIGLFQQRPSKGWGTIKQIMDPYYSSGKFYDALLGVKNWRTDDINDVAQKVQRSAHPDAYRKHVSKAQALAAALTGVQPGGLTCKAGSPAKADAAGLTALMRKALAGEVKVTRTEKGLIVQGSTQQRAWAAAAFAVAYSDAYGVARVTLGGADWALDTSSLAPWTGNGTGSIVTVSFGT</sequence>
<proteinExistence type="predicted"/>